<feature type="transmembrane region" description="Helical" evidence="9">
    <location>
        <begin position="423"/>
        <end position="442"/>
    </location>
</feature>
<dbReference type="Pfam" id="PF00230">
    <property type="entry name" value="MIP"/>
    <property type="match status" value="1"/>
</dbReference>
<keyword evidence="5" id="KW-0677">Repeat</keyword>
<evidence type="ECO:0000256" key="4">
    <source>
        <dbReference type="ARBA" id="ARBA00022692"/>
    </source>
</evidence>
<dbReference type="PRINTS" id="PR00783">
    <property type="entry name" value="MINTRINSICP"/>
</dbReference>
<keyword evidence="3" id="KW-0813">Transport</keyword>
<evidence type="ECO:0000313" key="10">
    <source>
        <dbReference type="EMBL" id="KAF2136498.1"/>
    </source>
</evidence>
<dbReference type="RefSeq" id="XP_033392216.1">
    <property type="nucleotide sequence ID" value="XM_033537588.1"/>
</dbReference>
<feature type="compositionally biased region" description="Polar residues" evidence="8">
    <location>
        <begin position="158"/>
        <end position="168"/>
    </location>
</feature>
<organism evidence="10 11">
    <name type="scientific">Aplosporella prunicola CBS 121167</name>
    <dbReference type="NCBI Taxonomy" id="1176127"/>
    <lineage>
        <taxon>Eukaryota</taxon>
        <taxon>Fungi</taxon>
        <taxon>Dikarya</taxon>
        <taxon>Ascomycota</taxon>
        <taxon>Pezizomycotina</taxon>
        <taxon>Dothideomycetes</taxon>
        <taxon>Dothideomycetes incertae sedis</taxon>
        <taxon>Botryosphaeriales</taxon>
        <taxon>Aplosporellaceae</taxon>
        <taxon>Aplosporella</taxon>
    </lineage>
</organism>
<keyword evidence="4 9" id="KW-0812">Transmembrane</keyword>
<feature type="transmembrane region" description="Helical" evidence="9">
    <location>
        <begin position="327"/>
        <end position="348"/>
    </location>
</feature>
<dbReference type="GeneID" id="54295084"/>
<feature type="transmembrane region" description="Helical" evidence="9">
    <location>
        <begin position="393"/>
        <end position="411"/>
    </location>
</feature>
<feature type="transmembrane region" description="Helical" evidence="9">
    <location>
        <begin position="369"/>
        <end position="387"/>
    </location>
</feature>
<comment type="subcellular location">
    <subcellularLocation>
        <location evidence="1">Membrane</location>
        <topology evidence="1">Multi-pass membrane protein</topology>
    </subcellularLocation>
</comment>
<feature type="compositionally biased region" description="Low complexity" evidence="8">
    <location>
        <begin position="198"/>
        <end position="214"/>
    </location>
</feature>
<protein>
    <recommendedName>
        <fullName evidence="12">Aquaporin-like protein</fullName>
    </recommendedName>
</protein>
<dbReference type="GO" id="GO:0015254">
    <property type="term" value="F:glycerol channel activity"/>
    <property type="evidence" value="ECO:0007669"/>
    <property type="project" value="TreeGrafter"/>
</dbReference>
<feature type="transmembrane region" description="Helical" evidence="9">
    <location>
        <begin position="454"/>
        <end position="472"/>
    </location>
</feature>
<dbReference type="CDD" id="cd00333">
    <property type="entry name" value="MIP"/>
    <property type="match status" value="1"/>
</dbReference>
<feature type="compositionally biased region" description="Polar residues" evidence="8">
    <location>
        <begin position="215"/>
        <end position="225"/>
    </location>
</feature>
<dbReference type="Gene3D" id="1.20.1080.10">
    <property type="entry name" value="Glycerol uptake facilitator protein"/>
    <property type="match status" value="1"/>
</dbReference>
<evidence type="ECO:0000256" key="7">
    <source>
        <dbReference type="ARBA" id="ARBA00023136"/>
    </source>
</evidence>
<dbReference type="SUPFAM" id="SSF81338">
    <property type="entry name" value="Aquaporin-like"/>
    <property type="match status" value="1"/>
</dbReference>
<evidence type="ECO:0000256" key="1">
    <source>
        <dbReference type="ARBA" id="ARBA00004141"/>
    </source>
</evidence>
<comment type="similarity">
    <text evidence="2">Belongs to the MIP/aquaporin (TC 1.A.8) family.</text>
</comment>
<keyword evidence="7 9" id="KW-0472">Membrane</keyword>
<dbReference type="EMBL" id="ML995519">
    <property type="protein sequence ID" value="KAF2136498.1"/>
    <property type="molecule type" value="Genomic_DNA"/>
</dbReference>
<feature type="transmembrane region" description="Helical" evidence="9">
    <location>
        <begin position="484"/>
        <end position="501"/>
    </location>
</feature>
<evidence type="ECO:0000256" key="2">
    <source>
        <dbReference type="ARBA" id="ARBA00006175"/>
    </source>
</evidence>
<proteinExistence type="inferred from homology"/>
<feature type="transmembrane region" description="Helical" evidence="9">
    <location>
        <begin position="507"/>
        <end position="532"/>
    </location>
</feature>
<dbReference type="PANTHER" id="PTHR43829">
    <property type="entry name" value="AQUAPORIN OR AQUAGLYCEROPORIN RELATED"/>
    <property type="match status" value="1"/>
</dbReference>
<dbReference type="FunFam" id="1.20.1080.10:FF:000022">
    <property type="entry name" value="MIP aquaporin"/>
    <property type="match status" value="1"/>
</dbReference>
<accession>A0A6A6AZ06</accession>
<dbReference type="InterPro" id="IPR023271">
    <property type="entry name" value="Aquaporin-like"/>
</dbReference>
<evidence type="ECO:0000256" key="8">
    <source>
        <dbReference type="SAM" id="MobiDB-lite"/>
    </source>
</evidence>
<dbReference type="Proteomes" id="UP000799438">
    <property type="component" value="Unassembled WGS sequence"/>
</dbReference>
<sequence length="578" mass="62060">MTLPRTSAGGATLLRRPTLLQSGAGESNPGFTLAGPPEPAVANQHQPYVDPGYSQLNPSYEQPINVRPVWGLAKPLPRVIRPGMVPTPLSGTPAENPDLEQKGEFPFEFPNPDPEKGRVDAGINLGKVSSRLNDLREQREANFLQKVGSRTVPPPSTLAPTASQQSPGRESPVEPQQGAPSTLTPHAEEPEAEEAADEAASQSSHAHPSSRHQAFSFQGRSSLAQGRSEDGMPTTQYGYRDDVSEAATEFDDQANWADEPADLALHEFDIEDEIHNNHTHWSVIRTKFREPLAELLATTVQLTLGFCADLAGTTTDGGSLDPGSTSLAWGLASMIGIYIAGGISGAHLNPAVSIMLWIYRGFPLRKVPGYVFAQVLGAFLAALISYGLYRTSILAYGGANLATGGTANAFLTNPRYAYIDASTAFFNEFVPTAILAIAILALGDDTNAPPGAGMSAFIMGMVITCESMAFSHGTGNAMNPSRDFGPRLALLALGYGGGTFRNAWWVYGPWCATISGAVVGGALYDVAIFVGGESPINYPARRIKRANRKWRRKWARRLHLQRRGGGRSAEVPFDKRYT</sequence>
<evidence type="ECO:0000256" key="6">
    <source>
        <dbReference type="ARBA" id="ARBA00022989"/>
    </source>
</evidence>
<evidence type="ECO:0000256" key="3">
    <source>
        <dbReference type="ARBA" id="ARBA00022448"/>
    </source>
</evidence>
<dbReference type="PANTHER" id="PTHR43829:SF24">
    <property type="entry name" value="MIP AQUAPORIN (EUROFUNG)"/>
    <property type="match status" value="1"/>
</dbReference>
<dbReference type="AlphaFoldDB" id="A0A6A6AZ06"/>
<dbReference type="OrthoDB" id="3222at2759"/>
<gene>
    <name evidence="10" type="ORF">K452DRAFT_237420</name>
</gene>
<feature type="region of interest" description="Disordered" evidence="8">
    <location>
        <begin position="144"/>
        <end position="238"/>
    </location>
</feature>
<feature type="region of interest" description="Disordered" evidence="8">
    <location>
        <begin position="1"/>
        <end position="52"/>
    </location>
</feature>
<dbReference type="GO" id="GO:0015250">
    <property type="term" value="F:water channel activity"/>
    <property type="evidence" value="ECO:0007669"/>
    <property type="project" value="TreeGrafter"/>
</dbReference>
<evidence type="ECO:0000256" key="9">
    <source>
        <dbReference type="SAM" id="Phobius"/>
    </source>
</evidence>
<evidence type="ECO:0008006" key="12">
    <source>
        <dbReference type="Google" id="ProtNLM"/>
    </source>
</evidence>
<dbReference type="InterPro" id="IPR000425">
    <property type="entry name" value="MIP"/>
</dbReference>
<dbReference type="InterPro" id="IPR050363">
    <property type="entry name" value="MIP/Aquaporin"/>
</dbReference>
<evidence type="ECO:0000313" key="11">
    <source>
        <dbReference type="Proteomes" id="UP000799438"/>
    </source>
</evidence>
<name>A0A6A6AZ06_9PEZI</name>
<keyword evidence="6 9" id="KW-1133">Transmembrane helix</keyword>
<reference evidence="10" key="1">
    <citation type="journal article" date="2020" name="Stud. Mycol.">
        <title>101 Dothideomycetes genomes: a test case for predicting lifestyles and emergence of pathogens.</title>
        <authorList>
            <person name="Haridas S."/>
            <person name="Albert R."/>
            <person name="Binder M."/>
            <person name="Bloem J."/>
            <person name="Labutti K."/>
            <person name="Salamov A."/>
            <person name="Andreopoulos B."/>
            <person name="Baker S."/>
            <person name="Barry K."/>
            <person name="Bills G."/>
            <person name="Bluhm B."/>
            <person name="Cannon C."/>
            <person name="Castanera R."/>
            <person name="Culley D."/>
            <person name="Daum C."/>
            <person name="Ezra D."/>
            <person name="Gonzalez J."/>
            <person name="Henrissat B."/>
            <person name="Kuo A."/>
            <person name="Liang C."/>
            <person name="Lipzen A."/>
            <person name="Lutzoni F."/>
            <person name="Magnuson J."/>
            <person name="Mondo S."/>
            <person name="Nolan M."/>
            <person name="Ohm R."/>
            <person name="Pangilinan J."/>
            <person name="Park H.-J."/>
            <person name="Ramirez L."/>
            <person name="Alfaro M."/>
            <person name="Sun H."/>
            <person name="Tritt A."/>
            <person name="Yoshinaga Y."/>
            <person name="Zwiers L.-H."/>
            <person name="Turgeon B."/>
            <person name="Goodwin S."/>
            <person name="Spatafora J."/>
            <person name="Crous P."/>
            <person name="Grigoriev I."/>
        </authorList>
    </citation>
    <scope>NUCLEOTIDE SEQUENCE</scope>
    <source>
        <strain evidence="10">CBS 121167</strain>
    </source>
</reference>
<keyword evidence="11" id="KW-1185">Reference proteome</keyword>
<evidence type="ECO:0000256" key="5">
    <source>
        <dbReference type="ARBA" id="ARBA00022737"/>
    </source>
</evidence>
<dbReference type="GO" id="GO:0005886">
    <property type="term" value="C:plasma membrane"/>
    <property type="evidence" value="ECO:0007669"/>
    <property type="project" value="TreeGrafter"/>
</dbReference>